<feature type="domain" description="HMA" evidence="17">
    <location>
        <begin position="164"/>
        <end position="232"/>
    </location>
</feature>
<feature type="transmembrane region" description="Helical" evidence="16">
    <location>
        <begin position="458"/>
        <end position="476"/>
    </location>
</feature>
<keyword evidence="8" id="KW-0187">Copper transport</keyword>
<keyword evidence="15 16" id="KW-0472">Membrane</keyword>
<evidence type="ECO:0000256" key="13">
    <source>
        <dbReference type="ARBA" id="ARBA00023008"/>
    </source>
</evidence>
<feature type="transmembrane region" description="Helical" evidence="16">
    <location>
        <begin position="358"/>
        <end position="378"/>
    </location>
</feature>
<dbReference type="SUPFAM" id="SSF81653">
    <property type="entry name" value="Calcium ATPase, transduction domain A"/>
    <property type="match status" value="1"/>
</dbReference>
<keyword evidence="5 16" id="KW-0479">Metal-binding</keyword>
<dbReference type="InterPro" id="IPR018303">
    <property type="entry name" value="ATPase_P-typ_P_site"/>
</dbReference>
<protein>
    <recommendedName>
        <fullName evidence="17">HMA domain-containing protein</fullName>
    </recommendedName>
</protein>
<keyword evidence="3" id="KW-0813">Transport</keyword>
<evidence type="ECO:0000256" key="6">
    <source>
        <dbReference type="ARBA" id="ARBA00022737"/>
    </source>
</evidence>
<dbReference type="PANTHER" id="PTHR43520:SF8">
    <property type="entry name" value="P-TYPE CU(+) TRANSPORTER"/>
    <property type="match status" value="1"/>
</dbReference>
<dbReference type="SFLD" id="SFLDF00027">
    <property type="entry name" value="p-type_atpase"/>
    <property type="match status" value="1"/>
</dbReference>
<evidence type="ECO:0000256" key="15">
    <source>
        <dbReference type="ARBA" id="ARBA00023136"/>
    </source>
</evidence>
<comment type="similarity">
    <text evidence="2 16">Belongs to the cation transport ATPase (P-type) (TC 3.A.3) family. Type IB subfamily.</text>
</comment>
<dbReference type="PROSITE" id="PS01047">
    <property type="entry name" value="HMA_1"/>
    <property type="match status" value="3"/>
</dbReference>
<evidence type="ECO:0000256" key="8">
    <source>
        <dbReference type="ARBA" id="ARBA00022796"/>
    </source>
</evidence>
<evidence type="ECO:0000256" key="10">
    <source>
        <dbReference type="ARBA" id="ARBA00022842"/>
    </source>
</evidence>
<dbReference type="NCBIfam" id="TIGR00003">
    <property type="entry name" value="copper ion binding protein"/>
    <property type="match status" value="1"/>
</dbReference>
<evidence type="ECO:0000256" key="16">
    <source>
        <dbReference type="RuleBase" id="RU362081"/>
    </source>
</evidence>
<dbReference type="Gene3D" id="2.70.150.10">
    <property type="entry name" value="Calcium-transporting ATPase, cytoplasmic transduction domain A"/>
    <property type="match status" value="1"/>
</dbReference>
<keyword evidence="10" id="KW-0460">Magnesium</keyword>
<evidence type="ECO:0000259" key="17">
    <source>
        <dbReference type="PROSITE" id="PS50846"/>
    </source>
</evidence>
<dbReference type="SUPFAM" id="SSF56784">
    <property type="entry name" value="HAD-like"/>
    <property type="match status" value="1"/>
</dbReference>
<comment type="subcellular location">
    <subcellularLocation>
        <location evidence="1">Endomembrane system</location>
        <topology evidence="1">Multi-pass membrane protein</topology>
    </subcellularLocation>
    <subcellularLocation>
        <location evidence="16">Membrane</location>
    </subcellularLocation>
</comment>
<dbReference type="PROSITE" id="PS50846">
    <property type="entry name" value="HMA_2"/>
    <property type="match status" value="3"/>
</dbReference>
<dbReference type="NCBIfam" id="TIGR01525">
    <property type="entry name" value="ATPase-IB_hvy"/>
    <property type="match status" value="1"/>
</dbReference>
<evidence type="ECO:0000313" key="18">
    <source>
        <dbReference type="EMBL" id="KAL2913589.1"/>
    </source>
</evidence>
<feature type="transmembrane region" description="Helical" evidence="16">
    <location>
        <begin position="658"/>
        <end position="680"/>
    </location>
</feature>
<feature type="domain" description="HMA" evidence="17">
    <location>
        <begin position="60"/>
        <end position="126"/>
    </location>
</feature>
<dbReference type="InterPro" id="IPR036412">
    <property type="entry name" value="HAD-like_sf"/>
</dbReference>
<gene>
    <name evidence="18" type="ORF">HK105_206891</name>
</gene>
<dbReference type="PROSITE" id="PS00154">
    <property type="entry name" value="ATPASE_E1_E2"/>
    <property type="match status" value="1"/>
</dbReference>
<evidence type="ECO:0000256" key="12">
    <source>
        <dbReference type="ARBA" id="ARBA00022989"/>
    </source>
</evidence>
<organism evidence="18 19">
    <name type="scientific">Polyrhizophydium stewartii</name>
    <dbReference type="NCBI Taxonomy" id="2732419"/>
    <lineage>
        <taxon>Eukaryota</taxon>
        <taxon>Fungi</taxon>
        <taxon>Fungi incertae sedis</taxon>
        <taxon>Chytridiomycota</taxon>
        <taxon>Chytridiomycota incertae sedis</taxon>
        <taxon>Chytridiomycetes</taxon>
        <taxon>Rhizophydiales</taxon>
        <taxon>Rhizophydiales incertae sedis</taxon>
        <taxon>Polyrhizophydium</taxon>
    </lineage>
</organism>
<dbReference type="InterPro" id="IPR044492">
    <property type="entry name" value="P_typ_ATPase_HD_dom"/>
</dbReference>
<accession>A0ABR4N265</accession>
<dbReference type="InterPro" id="IPR023298">
    <property type="entry name" value="ATPase_P-typ_TM_dom_sf"/>
</dbReference>
<evidence type="ECO:0000256" key="7">
    <source>
        <dbReference type="ARBA" id="ARBA00022741"/>
    </source>
</evidence>
<dbReference type="InterPro" id="IPR006122">
    <property type="entry name" value="HMA_Cu_ion-bd"/>
</dbReference>
<evidence type="ECO:0000256" key="14">
    <source>
        <dbReference type="ARBA" id="ARBA00023065"/>
    </source>
</evidence>
<evidence type="ECO:0000256" key="9">
    <source>
        <dbReference type="ARBA" id="ARBA00022840"/>
    </source>
</evidence>
<feature type="domain" description="HMA" evidence="17">
    <location>
        <begin position="264"/>
        <end position="330"/>
    </location>
</feature>
<feature type="transmembrane region" description="Helical" evidence="16">
    <location>
        <begin position="1026"/>
        <end position="1047"/>
    </location>
</feature>
<name>A0ABR4N265_9FUNG</name>
<dbReference type="InterPro" id="IPR059000">
    <property type="entry name" value="ATPase_P-type_domA"/>
</dbReference>
<feature type="transmembrane region" description="Helical" evidence="16">
    <location>
        <begin position="621"/>
        <end position="646"/>
    </location>
</feature>
<dbReference type="EMBL" id="JADGIZ020000044">
    <property type="protein sequence ID" value="KAL2913589.1"/>
    <property type="molecule type" value="Genomic_DNA"/>
</dbReference>
<keyword evidence="19" id="KW-1185">Reference proteome</keyword>
<sequence length="1083" mass="112762">MPPSPSASPLDVLLEEPPTPDTLRAVAAALLAGGFRAELLATDVPSRTATAKTAAPARVVCSVLHLQGLACTSCAAVVQDALARVDGVVDARVSLVPQMATLHHDAMRVSARALADRIEGKGYSVVSVESAASKLAADTAPSAAAASTNKPDGPPSASSPPALVRTTVAISGMSCASCVASIERILMATRGVAPESVAVTLLPPRAVVHHDPGSVSPDSIARVIEDAGFDIISCDTAPLARPSLARSDLSDSTAAAAATVPMPAKTVLSVNGMTCASCVASVETALTRLSGVRSAVVSLVTKQAAIEHDPSLIGTRDLISYINDIGFDAALPDTSPTAASARPPAADPEVSRYLRETVLALAAAIPAFFFSMVLMFAFSDDHPVKMALMREMAPGISIQDVIMLVLATPVQLGLGWRFYRGSWKSMDVLVALGTSMAYLFSVYAIALNATVGRHVVDQFFETSIFLIFFILLGKFLEAFAKGKTSLAITQLMSLAPDTAMLVQLDPSNPEVVVSETEIQLALVQVGDVLKVVVGGRMPCDGVVVKGTTLVDESMLTGEATPVPKSVGDEVLGGTVNASGAVLIKASKVGADTTLSRIVRMVEEAQSCKAPIQAFADRISGVFVPAVLVVAAATLLAWSVAVGAGAVPRDWIPPGRSPMLFAVEFAIAVLVIACPCALGLATPTAVMVGTGVAAKHGILVKGGGAALETAHKVTAIAFDKTGTLTFGRPTVMDVKLTDALDGFSHVLPTETDFWTMVAMVESSSSHPLAAAVCNFIEAKHAISARDGMRLPHHDIAQITEMPGRGMEAMLVPHDPAGRTLRIFVGNERWMRDRGCADSSRAADSGEPLSSSIGGWQSRGQSVVMIGMAWAAADASEAGNAETVAALAVADPPRSEAASVIAALRRRGVQVWMLTGDNEITARAVGAQLGLDGEHIVSHVLPSEKADKIRELQRRQMRGGRRGKVAMAGDGINDSVALAQADVGIAIGAGSDIAIEAAQIVLVKSDLRDVLTLIDLSRATFRRIRLNFAWALGYNLLGVPLAAGVLFPWTRIALAPWMAGLAMALSSVSVVASSLLLRMFRPRPQ</sequence>
<dbReference type="PRINTS" id="PR00942">
    <property type="entry name" value="CUATPASEI"/>
</dbReference>
<keyword evidence="14" id="KW-0406">Ion transport</keyword>
<dbReference type="Pfam" id="PF00122">
    <property type="entry name" value="E1-E2_ATPase"/>
    <property type="match status" value="1"/>
</dbReference>
<dbReference type="InterPro" id="IPR017969">
    <property type="entry name" value="Heavy-metal-associated_CS"/>
</dbReference>
<dbReference type="InterPro" id="IPR027256">
    <property type="entry name" value="P-typ_ATPase_IB"/>
</dbReference>
<dbReference type="Proteomes" id="UP001527925">
    <property type="component" value="Unassembled WGS sequence"/>
</dbReference>
<evidence type="ECO:0000256" key="5">
    <source>
        <dbReference type="ARBA" id="ARBA00022723"/>
    </source>
</evidence>
<dbReference type="SUPFAM" id="SSF55008">
    <property type="entry name" value="HMA, heavy metal-associated domain"/>
    <property type="match status" value="3"/>
</dbReference>
<dbReference type="CDD" id="cd00371">
    <property type="entry name" value="HMA"/>
    <property type="match status" value="3"/>
</dbReference>
<dbReference type="InterPro" id="IPR036163">
    <property type="entry name" value="HMA_dom_sf"/>
</dbReference>
<keyword evidence="12 16" id="KW-1133">Transmembrane helix</keyword>
<dbReference type="Pfam" id="PF00403">
    <property type="entry name" value="HMA"/>
    <property type="match status" value="3"/>
</dbReference>
<evidence type="ECO:0000256" key="1">
    <source>
        <dbReference type="ARBA" id="ARBA00004127"/>
    </source>
</evidence>
<dbReference type="InterPro" id="IPR008250">
    <property type="entry name" value="ATPase_P-typ_transduc_dom_A_sf"/>
</dbReference>
<dbReference type="SUPFAM" id="SSF81665">
    <property type="entry name" value="Calcium ATPase, transmembrane domain M"/>
    <property type="match status" value="1"/>
</dbReference>
<keyword evidence="11" id="KW-1278">Translocase</keyword>
<dbReference type="CDD" id="cd02094">
    <property type="entry name" value="P-type_ATPase_Cu-like"/>
    <property type="match status" value="1"/>
</dbReference>
<dbReference type="InterPro" id="IPR023299">
    <property type="entry name" value="ATPase_P-typ_cyto_dom_N"/>
</dbReference>
<keyword evidence="7 16" id="KW-0547">Nucleotide-binding</keyword>
<dbReference type="Gene3D" id="3.40.50.1000">
    <property type="entry name" value="HAD superfamily/HAD-like"/>
    <property type="match status" value="1"/>
</dbReference>
<dbReference type="InterPro" id="IPR001757">
    <property type="entry name" value="P_typ_ATPase"/>
</dbReference>
<dbReference type="Gene3D" id="3.30.70.100">
    <property type="match status" value="3"/>
</dbReference>
<evidence type="ECO:0000256" key="4">
    <source>
        <dbReference type="ARBA" id="ARBA00022692"/>
    </source>
</evidence>
<keyword evidence="4 16" id="KW-0812">Transmembrane</keyword>
<feature type="transmembrane region" description="Helical" evidence="16">
    <location>
        <begin position="428"/>
        <end position="446"/>
    </location>
</feature>
<keyword evidence="13" id="KW-0186">Copper</keyword>
<comment type="caution">
    <text evidence="18">The sequence shown here is derived from an EMBL/GenBank/DDBJ whole genome shotgun (WGS) entry which is preliminary data.</text>
</comment>
<dbReference type="Gene3D" id="3.40.1110.10">
    <property type="entry name" value="Calcium-transporting ATPase, cytoplasmic domain N"/>
    <property type="match status" value="1"/>
</dbReference>
<keyword evidence="6" id="KW-0677">Repeat</keyword>
<dbReference type="SFLD" id="SFLDG00002">
    <property type="entry name" value="C1.7:_P-type_atpase_like"/>
    <property type="match status" value="1"/>
</dbReference>
<dbReference type="NCBIfam" id="TIGR01494">
    <property type="entry name" value="ATPase_P-type"/>
    <property type="match status" value="2"/>
</dbReference>
<proteinExistence type="inferred from homology"/>
<dbReference type="Pfam" id="PF00702">
    <property type="entry name" value="Hydrolase"/>
    <property type="match status" value="1"/>
</dbReference>
<reference evidence="18 19" key="1">
    <citation type="submission" date="2023-09" db="EMBL/GenBank/DDBJ databases">
        <title>Pangenome analysis of Batrachochytrium dendrobatidis and related Chytrids.</title>
        <authorList>
            <person name="Yacoub M.N."/>
            <person name="Stajich J.E."/>
            <person name="James T.Y."/>
        </authorList>
    </citation>
    <scope>NUCLEOTIDE SEQUENCE [LARGE SCALE GENOMIC DNA]</scope>
    <source>
        <strain evidence="18 19">JEL0888</strain>
    </source>
</reference>
<dbReference type="PANTHER" id="PTHR43520">
    <property type="entry name" value="ATP7, ISOFORM B"/>
    <property type="match status" value="1"/>
</dbReference>
<keyword evidence="9 16" id="KW-0067">ATP-binding</keyword>
<dbReference type="InterPro" id="IPR006121">
    <property type="entry name" value="HMA_dom"/>
</dbReference>
<dbReference type="PRINTS" id="PR00119">
    <property type="entry name" value="CATATPASE"/>
</dbReference>
<evidence type="ECO:0000256" key="11">
    <source>
        <dbReference type="ARBA" id="ARBA00022967"/>
    </source>
</evidence>
<evidence type="ECO:0000256" key="2">
    <source>
        <dbReference type="ARBA" id="ARBA00006024"/>
    </source>
</evidence>
<feature type="transmembrane region" description="Helical" evidence="16">
    <location>
        <begin position="1053"/>
        <end position="1075"/>
    </location>
</feature>
<dbReference type="InterPro" id="IPR023214">
    <property type="entry name" value="HAD_sf"/>
</dbReference>
<dbReference type="SFLD" id="SFLDS00003">
    <property type="entry name" value="Haloacid_Dehalogenase"/>
    <property type="match status" value="1"/>
</dbReference>
<evidence type="ECO:0000256" key="3">
    <source>
        <dbReference type="ARBA" id="ARBA00022448"/>
    </source>
</evidence>
<evidence type="ECO:0000313" key="19">
    <source>
        <dbReference type="Proteomes" id="UP001527925"/>
    </source>
</evidence>